<keyword evidence="2" id="KW-1133">Transmembrane helix</keyword>
<accession>A0A1G2DY86</accession>
<keyword evidence="1" id="KW-0378">Hydrolase</keyword>
<dbReference type="GO" id="GO:0016787">
    <property type="term" value="F:hydrolase activity"/>
    <property type="evidence" value="ECO:0007669"/>
    <property type="project" value="UniProtKB-KW"/>
</dbReference>
<dbReference type="InterPro" id="IPR023365">
    <property type="entry name" value="Sortase_dom-sf"/>
</dbReference>
<sequence length="232" mass="26087">MYSEIYASQLGYGQEIILYQAPRKTNKPIGLLFLLVSFLSLFSLAGPLIVNEISYRLAPEVVSPVQVEVQVPKREIMVEKFELVIPKLQITAPVVANIDPADEKAYDLALKNGIAHAKGSSFPGQKGSVYLFAHSSNYLWETSPYRAVFYRLKDLQKTDKIVIAFNGKVYLYEVLDKKYVKGGEVSWLMPAIDQGEERLVLQTCWPPSTDWQRLVIVAQPIDSGDELLAYSP</sequence>
<dbReference type="InterPro" id="IPR005754">
    <property type="entry name" value="Sortase"/>
</dbReference>
<dbReference type="Pfam" id="PF04203">
    <property type="entry name" value="Sortase"/>
    <property type="match status" value="1"/>
</dbReference>
<reference evidence="3 4" key="1">
    <citation type="journal article" date="2016" name="Nat. Commun.">
        <title>Thousands of microbial genomes shed light on interconnected biogeochemical processes in an aquifer system.</title>
        <authorList>
            <person name="Anantharaman K."/>
            <person name="Brown C.T."/>
            <person name="Hug L.A."/>
            <person name="Sharon I."/>
            <person name="Castelle C.J."/>
            <person name="Probst A.J."/>
            <person name="Thomas B.C."/>
            <person name="Singh A."/>
            <person name="Wilkins M.J."/>
            <person name="Karaoz U."/>
            <person name="Brodie E.L."/>
            <person name="Williams K.H."/>
            <person name="Hubbard S.S."/>
            <person name="Banfield J.F."/>
        </authorList>
    </citation>
    <scope>NUCLEOTIDE SEQUENCE [LARGE SCALE GENOMIC DNA]</scope>
</reference>
<feature type="transmembrane region" description="Helical" evidence="2">
    <location>
        <begin position="29"/>
        <end position="50"/>
    </location>
</feature>
<evidence type="ECO:0000313" key="3">
    <source>
        <dbReference type="EMBL" id="OGZ18539.1"/>
    </source>
</evidence>
<proteinExistence type="predicted"/>
<protein>
    <recommendedName>
        <fullName evidence="5">Sortase</fullName>
    </recommendedName>
</protein>
<comment type="caution">
    <text evidence="3">The sequence shown here is derived from an EMBL/GenBank/DDBJ whole genome shotgun (WGS) entry which is preliminary data.</text>
</comment>
<dbReference type="InterPro" id="IPR042003">
    <property type="entry name" value="Sortase_E"/>
</dbReference>
<dbReference type="Proteomes" id="UP000176755">
    <property type="component" value="Unassembled WGS sequence"/>
</dbReference>
<dbReference type="CDD" id="cd05830">
    <property type="entry name" value="Sortase_E"/>
    <property type="match status" value="1"/>
</dbReference>
<dbReference type="SUPFAM" id="SSF63817">
    <property type="entry name" value="Sortase"/>
    <property type="match status" value="1"/>
</dbReference>
<dbReference type="EMBL" id="MHLY01000013">
    <property type="protein sequence ID" value="OGZ18539.1"/>
    <property type="molecule type" value="Genomic_DNA"/>
</dbReference>
<evidence type="ECO:0008006" key="5">
    <source>
        <dbReference type="Google" id="ProtNLM"/>
    </source>
</evidence>
<gene>
    <name evidence="3" type="ORF">A2175_01265</name>
</gene>
<dbReference type="STRING" id="1801663.A2175_01265"/>
<dbReference type="Gene3D" id="2.40.260.10">
    <property type="entry name" value="Sortase"/>
    <property type="match status" value="1"/>
</dbReference>
<evidence type="ECO:0000256" key="2">
    <source>
        <dbReference type="SAM" id="Phobius"/>
    </source>
</evidence>
<organism evidence="3 4">
    <name type="scientific">Candidatus Nealsonbacteria bacterium RBG_13_42_11</name>
    <dbReference type="NCBI Taxonomy" id="1801663"/>
    <lineage>
        <taxon>Bacteria</taxon>
        <taxon>Candidatus Nealsoniibacteriota</taxon>
    </lineage>
</organism>
<name>A0A1G2DY86_9BACT</name>
<evidence type="ECO:0000256" key="1">
    <source>
        <dbReference type="ARBA" id="ARBA00022801"/>
    </source>
</evidence>
<evidence type="ECO:0000313" key="4">
    <source>
        <dbReference type="Proteomes" id="UP000176755"/>
    </source>
</evidence>
<keyword evidence="2" id="KW-0812">Transmembrane</keyword>
<keyword evidence="2" id="KW-0472">Membrane</keyword>
<dbReference type="AlphaFoldDB" id="A0A1G2DY86"/>